<dbReference type="Pfam" id="PF10551">
    <property type="entry name" value="MULE"/>
    <property type="match status" value="1"/>
</dbReference>
<feature type="region of interest" description="Disordered" evidence="1">
    <location>
        <begin position="683"/>
        <end position="782"/>
    </location>
</feature>
<dbReference type="PANTHER" id="PTHR31973">
    <property type="entry name" value="POLYPROTEIN, PUTATIVE-RELATED"/>
    <property type="match status" value="1"/>
</dbReference>
<feature type="compositionally biased region" description="Basic and acidic residues" evidence="1">
    <location>
        <begin position="686"/>
        <end position="700"/>
    </location>
</feature>
<protein>
    <submittedName>
        <fullName evidence="3">Calcium/proton exchanger</fullName>
    </submittedName>
</protein>
<evidence type="ECO:0000256" key="1">
    <source>
        <dbReference type="SAM" id="MobiDB-lite"/>
    </source>
</evidence>
<proteinExistence type="predicted"/>
<feature type="region of interest" description="Disordered" evidence="1">
    <location>
        <begin position="88"/>
        <end position="108"/>
    </location>
</feature>
<dbReference type="EMBL" id="BQNB010016079">
    <property type="protein sequence ID" value="GJT47579.1"/>
    <property type="molecule type" value="Genomic_DNA"/>
</dbReference>
<feature type="region of interest" description="Disordered" evidence="1">
    <location>
        <begin position="858"/>
        <end position="899"/>
    </location>
</feature>
<feature type="compositionally biased region" description="Acidic residues" evidence="1">
    <location>
        <begin position="99"/>
        <end position="108"/>
    </location>
</feature>
<organism evidence="3 4">
    <name type="scientific">Tanacetum coccineum</name>
    <dbReference type="NCBI Taxonomy" id="301880"/>
    <lineage>
        <taxon>Eukaryota</taxon>
        <taxon>Viridiplantae</taxon>
        <taxon>Streptophyta</taxon>
        <taxon>Embryophyta</taxon>
        <taxon>Tracheophyta</taxon>
        <taxon>Spermatophyta</taxon>
        <taxon>Magnoliopsida</taxon>
        <taxon>eudicotyledons</taxon>
        <taxon>Gunneridae</taxon>
        <taxon>Pentapetalae</taxon>
        <taxon>asterids</taxon>
        <taxon>campanulids</taxon>
        <taxon>Asterales</taxon>
        <taxon>Asteraceae</taxon>
        <taxon>Asteroideae</taxon>
        <taxon>Anthemideae</taxon>
        <taxon>Anthemidinae</taxon>
        <taxon>Tanacetum</taxon>
    </lineage>
</organism>
<accession>A0ABQ5E9L2</accession>
<feature type="domain" description="MULE transposase" evidence="2">
    <location>
        <begin position="464"/>
        <end position="550"/>
    </location>
</feature>
<gene>
    <name evidence="3" type="ORF">Tco_0956294</name>
</gene>
<comment type="caution">
    <text evidence="3">The sequence shown here is derived from an EMBL/GenBank/DDBJ whole genome shotgun (WGS) entry which is preliminary data.</text>
</comment>
<dbReference type="Proteomes" id="UP001151760">
    <property type="component" value="Unassembled WGS sequence"/>
</dbReference>
<feature type="compositionally biased region" description="Basic and acidic residues" evidence="1">
    <location>
        <begin position="880"/>
        <end position="890"/>
    </location>
</feature>
<reference evidence="3" key="1">
    <citation type="journal article" date="2022" name="Int. J. Mol. Sci.">
        <title>Draft Genome of Tanacetum Coccineum: Genomic Comparison of Closely Related Tanacetum-Family Plants.</title>
        <authorList>
            <person name="Yamashiro T."/>
            <person name="Shiraishi A."/>
            <person name="Nakayama K."/>
            <person name="Satake H."/>
        </authorList>
    </citation>
    <scope>NUCLEOTIDE SEQUENCE</scope>
</reference>
<feature type="compositionally biased region" description="Gly residues" evidence="1">
    <location>
        <begin position="731"/>
        <end position="753"/>
    </location>
</feature>
<evidence type="ECO:0000313" key="4">
    <source>
        <dbReference type="Proteomes" id="UP001151760"/>
    </source>
</evidence>
<name>A0ABQ5E9L2_9ASTR</name>
<keyword evidence="4" id="KW-1185">Reference proteome</keyword>
<dbReference type="PANTHER" id="PTHR31973:SF189">
    <property type="entry name" value="TRANSPOSASE, MUDR, PLANT, MULE TRANSPOSASE DOMAIN PROTEIN-RELATED"/>
    <property type="match status" value="1"/>
</dbReference>
<evidence type="ECO:0000259" key="2">
    <source>
        <dbReference type="Pfam" id="PF10551"/>
    </source>
</evidence>
<dbReference type="InterPro" id="IPR018289">
    <property type="entry name" value="MULE_transposase_dom"/>
</dbReference>
<evidence type="ECO:0000313" key="3">
    <source>
        <dbReference type="EMBL" id="GJT47579.1"/>
    </source>
</evidence>
<sequence length="899" mass="101118">MKELNDTNFHDMSYDHLKEIALRLVPHGCFEKLYYCQTGVKLNLGLTELRSNQDIGDMLKVGYENGNAIDMYVEHFGYDIMEMAQADRNEEQNQNSIESSDDDYNSSDCEEIENVDFQTEGDESVVIKDISTSDPFLNKLCSARIMFRGTTEHIQAEIPLVDPDENQIDAVNKVKSGVHYPAFDPDIPWDKMQPTLGMRYETPQQLKLALANYGVANGYQLWYMKNDWREVLVYCGRNVEEGRCAGKKGNKDRVMPNKVRSGVKKKVVKKQIVKKKVVKKQTVKKTTVLDSGEGTSQSTKWTKKQIQDSKKVVCPFRLYASWMSNEHSFQIKSLISEHKCCRNYNLGALVTYRWIALQYFKEIIEDPFMSLRKMRDDIRQKFMIDVSLGQCTRAKQLALFDNEGGLIEHYGKLYQYRQALLESNPGSTCRLDVDESANGSATFRRIYICFKGVKDGWLAGCRKVIGLDGCFLKHTCRGDYNAMGRDANNQMYPIAWAVVRVENADNWGWFLHLLHDDLSLNDGNGITIISDSHKGLIDAVNDWLPEAEHRKSSCTLEQQFVQIMDQIKQLHEGAYDYLIQRNPNSWSRAFFEMDRRCAAFENGISESFNRAILIPRHKPIITMLEEIRSNMWKRTSDVPPLPPLVRTMPGRPQKARIKALGETSSSHTSRVGRTMTCTKCWQKGHNKADPIPKPTVEKKQPGRKKNVAVGHCAFRGRGRGSGGCVNEASGSGMGTNGGGTGDGGTSSRGGGTSSRGRGRGRRGGETTSSGGRRGGGRGSRGEYQLELDEEAFRECMEEQAREQAKIDDEQEREDSMEEAPFNQAYAEVFIPSIHNQPTQQSGVWVKDTTDVTFEDIGEAPAMTTSETTDVAEASVLEESPVDKGKGKESPADEASGTKK</sequence>
<reference evidence="3" key="2">
    <citation type="submission" date="2022-01" db="EMBL/GenBank/DDBJ databases">
        <authorList>
            <person name="Yamashiro T."/>
            <person name="Shiraishi A."/>
            <person name="Satake H."/>
            <person name="Nakayama K."/>
        </authorList>
    </citation>
    <scope>NUCLEOTIDE SEQUENCE</scope>
</reference>